<dbReference type="SUPFAM" id="SSF54001">
    <property type="entry name" value="Cysteine proteinases"/>
    <property type="match status" value="1"/>
</dbReference>
<dbReference type="GO" id="GO:0004843">
    <property type="term" value="F:cysteine-type deubiquitinase activity"/>
    <property type="evidence" value="ECO:0007669"/>
    <property type="project" value="UniProtKB-UniRule"/>
</dbReference>
<dbReference type="EMBL" id="RCHS01002704">
    <property type="protein sequence ID" value="RMX46292.1"/>
    <property type="molecule type" value="Genomic_DNA"/>
</dbReference>
<evidence type="ECO:0000256" key="2">
    <source>
        <dbReference type="SAM" id="Coils"/>
    </source>
</evidence>
<dbReference type="PROSITE" id="PS00972">
    <property type="entry name" value="USP_1"/>
    <property type="match status" value="1"/>
</dbReference>
<comment type="caution">
    <text evidence="5">The sequence shown here is derived from an EMBL/GenBank/DDBJ whole genome shotgun (WGS) entry which is preliminary data.</text>
</comment>
<evidence type="ECO:0000313" key="6">
    <source>
        <dbReference type="Proteomes" id="UP000275408"/>
    </source>
</evidence>
<dbReference type="GO" id="GO:0016579">
    <property type="term" value="P:protein deubiquitination"/>
    <property type="evidence" value="ECO:0007669"/>
    <property type="project" value="InterPro"/>
</dbReference>
<protein>
    <recommendedName>
        <fullName evidence="1">Ubiquitin carboxyl-terminal hydrolase</fullName>
        <ecNumber evidence="1">3.4.19.12</ecNumber>
    </recommendedName>
</protein>
<dbReference type="GO" id="GO:0005634">
    <property type="term" value="C:nucleus"/>
    <property type="evidence" value="ECO:0007669"/>
    <property type="project" value="TreeGrafter"/>
</dbReference>
<dbReference type="STRING" id="46731.A0A3M6TY24"/>
<keyword evidence="1" id="KW-0833">Ubl conjugation pathway</keyword>
<comment type="catalytic activity">
    <reaction evidence="1">
        <text>Thiol-dependent hydrolysis of ester, thioester, amide, peptide and isopeptide bonds formed by the C-terminal Gly of ubiquitin (a 76-residue protein attached to proteins as an intracellular targeting signal).</text>
        <dbReference type="EC" id="3.4.19.12"/>
    </reaction>
</comment>
<gene>
    <name evidence="5" type="ORF">pdam_00000595</name>
</gene>
<keyword evidence="1" id="KW-0378">Hydrolase</keyword>
<feature type="coiled-coil region" evidence="2">
    <location>
        <begin position="142"/>
        <end position="169"/>
    </location>
</feature>
<evidence type="ECO:0000256" key="3">
    <source>
        <dbReference type="SAM" id="MobiDB-lite"/>
    </source>
</evidence>
<dbReference type="InterPro" id="IPR038765">
    <property type="entry name" value="Papain-like_cys_pep_sf"/>
</dbReference>
<evidence type="ECO:0000313" key="5">
    <source>
        <dbReference type="EMBL" id="RMX46292.1"/>
    </source>
</evidence>
<feature type="compositionally biased region" description="Basic and acidic residues" evidence="3">
    <location>
        <begin position="513"/>
        <end position="523"/>
    </location>
</feature>
<name>A0A3M6TY24_POCDA</name>
<dbReference type="OrthoDB" id="10062454at2759"/>
<evidence type="ECO:0000256" key="1">
    <source>
        <dbReference type="RuleBase" id="RU366025"/>
    </source>
</evidence>
<feature type="region of interest" description="Disordered" evidence="3">
    <location>
        <begin position="503"/>
        <end position="536"/>
    </location>
</feature>
<feature type="region of interest" description="Disordered" evidence="3">
    <location>
        <begin position="1"/>
        <end position="41"/>
    </location>
</feature>
<dbReference type="GO" id="GO:0005829">
    <property type="term" value="C:cytosol"/>
    <property type="evidence" value="ECO:0007669"/>
    <property type="project" value="TreeGrafter"/>
</dbReference>
<reference evidence="5 6" key="1">
    <citation type="journal article" date="2018" name="Sci. Rep.">
        <title>Comparative analysis of the Pocillopora damicornis genome highlights role of immune system in coral evolution.</title>
        <authorList>
            <person name="Cunning R."/>
            <person name="Bay R.A."/>
            <person name="Gillette P."/>
            <person name="Baker A.C."/>
            <person name="Traylor-Knowles N."/>
        </authorList>
    </citation>
    <scope>NUCLEOTIDE SEQUENCE [LARGE SCALE GENOMIC DNA]</scope>
    <source>
        <strain evidence="5">RSMAS</strain>
        <tissue evidence="5">Whole animal</tissue>
    </source>
</reference>
<dbReference type="Proteomes" id="UP000275408">
    <property type="component" value="Unassembled WGS sequence"/>
</dbReference>
<dbReference type="InterPro" id="IPR050164">
    <property type="entry name" value="Peptidase_C19"/>
</dbReference>
<sequence length="647" mass="73464">MPTVFQTDSPPSSPRSPPRKRTKFSLKLKNKKKSQSEIENREKLCPIFSPSTAQNTNDDDVLEPLIPPPFAGLKNLGNICYANAVLQVLRFCPGLMQSVMEIDSLVRKLYPSKSADDEQGPDKDIDPCGIAGNDHRAVVCKLKELFSEMNELELDYSENKENCDHLVQRRNHLILAAIPCGFMEMFRKQNPIFEDKQQHDAQEFLCSLLVNLQDTENDVKKKIEDATVVRDLDALFVNSKSNNKVSKHISKVEELFQGQLLHQTKCMTCEEAKKRFESFQDISVPVQQEPRVYDVKTANTFSPTPKKGQDGKSLPWALSQFARIEHLTGENKYFCGNCLTHSEAEISTCFDKLPRILTIHLKRFTANTLLGRFSLNSVSKITSNLETPMELSLKEWCSKSCPLSNPTYHLFGIVMHSGMTSCSGHYQAYVQVPKHYQHGNTQVLPSHNGKKVDSYEALAAEFNSDFFSSADKPDKIQPLSSESTADKVKTTCISGITKFFHKSKRHSTNETNPDERTDEESKHHGEKRRNFSTPTYNCAGTGKSVSKIRSFQYQDGAKSHRSAIKQLNFQEENDKQQYQEKQMQGARQISHTCTSVTETQELQWIHFDDAEVRTIEESDVKTLLSSSESSFTSPYLLFYKLAEPYMI</sequence>
<keyword evidence="1" id="KW-0645">Protease</keyword>
<keyword evidence="6" id="KW-1185">Reference proteome</keyword>
<dbReference type="Gene3D" id="3.90.70.10">
    <property type="entry name" value="Cysteine proteinases"/>
    <property type="match status" value="1"/>
</dbReference>
<comment type="similarity">
    <text evidence="1">Belongs to the peptidase C19 family.</text>
</comment>
<feature type="domain" description="USP" evidence="4">
    <location>
        <begin position="71"/>
        <end position="642"/>
    </location>
</feature>
<keyword evidence="1" id="KW-0788">Thiol protease</keyword>
<evidence type="ECO:0000259" key="4">
    <source>
        <dbReference type="PROSITE" id="PS50235"/>
    </source>
</evidence>
<dbReference type="Pfam" id="PF00443">
    <property type="entry name" value="UCH"/>
    <property type="match status" value="1"/>
</dbReference>
<dbReference type="InterPro" id="IPR028889">
    <property type="entry name" value="USP"/>
</dbReference>
<dbReference type="PANTHER" id="PTHR24006:SF905">
    <property type="entry name" value="UBIQUITIN CARBOXYL-TERMINAL HYDROLASE 1"/>
    <property type="match status" value="1"/>
</dbReference>
<dbReference type="GO" id="GO:0006508">
    <property type="term" value="P:proteolysis"/>
    <property type="evidence" value="ECO:0007669"/>
    <property type="project" value="UniProtKB-KW"/>
</dbReference>
<dbReference type="InterPro" id="IPR018200">
    <property type="entry name" value="USP_CS"/>
</dbReference>
<accession>A0A3M6TY24</accession>
<dbReference type="PROSITE" id="PS50235">
    <property type="entry name" value="USP_3"/>
    <property type="match status" value="1"/>
</dbReference>
<proteinExistence type="inferred from homology"/>
<keyword evidence="2" id="KW-0175">Coiled coil</keyword>
<feature type="compositionally biased region" description="Basic residues" evidence="3">
    <location>
        <begin position="17"/>
        <end position="33"/>
    </location>
</feature>
<dbReference type="InterPro" id="IPR001394">
    <property type="entry name" value="Peptidase_C19_UCH"/>
</dbReference>
<dbReference type="PROSITE" id="PS00973">
    <property type="entry name" value="USP_2"/>
    <property type="match status" value="1"/>
</dbReference>
<dbReference type="AlphaFoldDB" id="A0A3M6TY24"/>
<organism evidence="5 6">
    <name type="scientific">Pocillopora damicornis</name>
    <name type="common">Cauliflower coral</name>
    <name type="synonym">Millepora damicornis</name>
    <dbReference type="NCBI Taxonomy" id="46731"/>
    <lineage>
        <taxon>Eukaryota</taxon>
        <taxon>Metazoa</taxon>
        <taxon>Cnidaria</taxon>
        <taxon>Anthozoa</taxon>
        <taxon>Hexacorallia</taxon>
        <taxon>Scleractinia</taxon>
        <taxon>Astrocoeniina</taxon>
        <taxon>Pocilloporidae</taxon>
        <taxon>Pocillopora</taxon>
    </lineage>
</organism>
<dbReference type="OMA" id="CVESHEV"/>
<dbReference type="PANTHER" id="PTHR24006">
    <property type="entry name" value="UBIQUITIN CARBOXYL-TERMINAL HYDROLASE"/>
    <property type="match status" value="1"/>
</dbReference>
<dbReference type="EC" id="3.4.19.12" evidence="1"/>